<dbReference type="AlphaFoldDB" id="A0A1Q3DBN3"/>
<comment type="caution">
    <text evidence="11">The sequence shown here is derived from an EMBL/GenBank/DDBJ whole genome shotgun (WGS) entry which is preliminary data.</text>
</comment>
<evidence type="ECO:0000256" key="4">
    <source>
        <dbReference type="ARBA" id="ARBA00023125"/>
    </source>
</evidence>
<dbReference type="InterPro" id="IPR036955">
    <property type="entry name" value="AP2/ERF_dom_sf"/>
</dbReference>
<dbReference type="GO" id="GO:0006950">
    <property type="term" value="P:response to stress"/>
    <property type="evidence" value="ECO:0007669"/>
    <property type="project" value="UniProtKB-ARBA"/>
</dbReference>
<dbReference type="PRINTS" id="PR00367">
    <property type="entry name" value="ETHRSPELEMNT"/>
</dbReference>
<dbReference type="InterPro" id="IPR044808">
    <property type="entry name" value="ERF_plant"/>
</dbReference>
<dbReference type="GO" id="GO:0005634">
    <property type="term" value="C:nucleus"/>
    <property type="evidence" value="ECO:0007669"/>
    <property type="project" value="UniProtKB-SubCell"/>
</dbReference>
<keyword evidence="12" id="KW-1185">Reference proteome</keyword>
<organism evidence="11 12">
    <name type="scientific">Cephalotus follicularis</name>
    <name type="common">Albany pitcher plant</name>
    <dbReference type="NCBI Taxonomy" id="3775"/>
    <lineage>
        <taxon>Eukaryota</taxon>
        <taxon>Viridiplantae</taxon>
        <taxon>Streptophyta</taxon>
        <taxon>Embryophyta</taxon>
        <taxon>Tracheophyta</taxon>
        <taxon>Spermatophyta</taxon>
        <taxon>Magnoliopsida</taxon>
        <taxon>eudicotyledons</taxon>
        <taxon>Gunneridae</taxon>
        <taxon>Pentapetalae</taxon>
        <taxon>rosids</taxon>
        <taxon>fabids</taxon>
        <taxon>Oxalidales</taxon>
        <taxon>Cephalotaceae</taxon>
        <taxon>Cephalotus</taxon>
    </lineage>
</organism>
<keyword evidence="4" id="KW-0238">DNA-binding</keyword>
<dbReference type="Proteomes" id="UP000187406">
    <property type="component" value="Unassembled WGS sequence"/>
</dbReference>
<dbReference type="OrthoDB" id="674504at2759"/>
<dbReference type="Gene3D" id="3.30.730.10">
    <property type="entry name" value="AP2/ERF domain"/>
    <property type="match status" value="1"/>
</dbReference>
<protein>
    <submittedName>
        <fullName evidence="11">AP2 domain-containing protein</fullName>
    </submittedName>
</protein>
<evidence type="ECO:0000313" key="11">
    <source>
        <dbReference type="EMBL" id="GAV89884.1"/>
    </source>
</evidence>
<evidence type="ECO:0000256" key="5">
    <source>
        <dbReference type="ARBA" id="ARBA00023159"/>
    </source>
</evidence>
<sequence>MGKSSDDVSSTLELIKQHLLGEDSPAATFHNHHFTYDHAPPPTMEFSSSTCSQTSSTESATSNLHSLFYNNNNNFILSELLEYETKPQLIDLTLPNSYPLDTADLFEFQSESQIIHFETKPEVINQAPTKPTNLKKPSLKISLPKRQQTQWLWFSKSPVYQQGNARPGLNELKQEEMTRHYRGVRQRPWGKFAAEIRDPNRRGSRIWLGTFDTAIEAAKAYDRAAFKLRGSKAIVNFPLEAGKCNARACEESGRKRKGDGEGEAARETKMVKREEGSDVTGDVPLTPSSWMTVWESDLNNGAFNVPLLSPLSPHPPFGFSQLMVI</sequence>
<dbReference type="GO" id="GO:0000976">
    <property type="term" value="F:transcription cis-regulatory region binding"/>
    <property type="evidence" value="ECO:0007669"/>
    <property type="project" value="UniProtKB-ARBA"/>
</dbReference>
<dbReference type="EMBL" id="BDDD01005817">
    <property type="protein sequence ID" value="GAV89884.1"/>
    <property type="molecule type" value="Genomic_DNA"/>
</dbReference>
<evidence type="ECO:0000256" key="8">
    <source>
        <dbReference type="ARBA" id="ARBA00024343"/>
    </source>
</evidence>
<proteinExistence type="inferred from homology"/>
<evidence type="ECO:0000256" key="2">
    <source>
        <dbReference type="ARBA" id="ARBA00022745"/>
    </source>
</evidence>
<keyword evidence="2" id="KW-0936">Ethylene signaling pathway</keyword>
<dbReference type="FunFam" id="3.30.730.10:FF:000001">
    <property type="entry name" value="Ethylene-responsive transcription factor 2"/>
    <property type="match status" value="1"/>
</dbReference>
<evidence type="ECO:0000256" key="6">
    <source>
        <dbReference type="ARBA" id="ARBA00023163"/>
    </source>
</evidence>
<dbReference type="InterPro" id="IPR016177">
    <property type="entry name" value="DNA-bd_dom_sf"/>
</dbReference>
<dbReference type="GO" id="GO:0003700">
    <property type="term" value="F:DNA-binding transcription factor activity"/>
    <property type="evidence" value="ECO:0007669"/>
    <property type="project" value="InterPro"/>
</dbReference>
<keyword evidence="3" id="KW-0805">Transcription regulation</keyword>
<dbReference type="GO" id="GO:0009873">
    <property type="term" value="P:ethylene-activated signaling pathway"/>
    <property type="evidence" value="ECO:0007669"/>
    <property type="project" value="UniProtKB-KW"/>
</dbReference>
<accession>A0A1Q3DBN3</accession>
<dbReference type="PANTHER" id="PTHR31190">
    <property type="entry name" value="DNA-BINDING DOMAIN"/>
    <property type="match status" value="1"/>
</dbReference>
<dbReference type="FunCoup" id="A0A1Q3DBN3">
    <property type="interactions" value="49"/>
</dbReference>
<feature type="domain" description="AP2/ERF" evidence="10">
    <location>
        <begin position="180"/>
        <end position="238"/>
    </location>
</feature>
<name>A0A1Q3DBN3_CEPFO</name>
<dbReference type="PANTHER" id="PTHR31190:SF499">
    <property type="entry name" value="ETHYLENE-RESPONSIVE TRANSCRIPTION FACTOR ERF105"/>
    <property type="match status" value="1"/>
</dbReference>
<evidence type="ECO:0000256" key="3">
    <source>
        <dbReference type="ARBA" id="ARBA00023015"/>
    </source>
</evidence>
<evidence type="ECO:0000256" key="9">
    <source>
        <dbReference type="SAM" id="MobiDB-lite"/>
    </source>
</evidence>
<comment type="similarity">
    <text evidence="8">Belongs to the AP2/ERF transcription factor family. ERF subfamily.</text>
</comment>
<evidence type="ECO:0000259" key="10">
    <source>
        <dbReference type="PROSITE" id="PS51032"/>
    </source>
</evidence>
<evidence type="ECO:0000256" key="1">
    <source>
        <dbReference type="ARBA" id="ARBA00004123"/>
    </source>
</evidence>
<dbReference type="SUPFAM" id="SSF54171">
    <property type="entry name" value="DNA-binding domain"/>
    <property type="match status" value="1"/>
</dbReference>
<dbReference type="STRING" id="3775.A0A1Q3DBN3"/>
<evidence type="ECO:0000256" key="7">
    <source>
        <dbReference type="ARBA" id="ARBA00023242"/>
    </source>
</evidence>
<dbReference type="InParanoid" id="A0A1Q3DBN3"/>
<evidence type="ECO:0000313" key="12">
    <source>
        <dbReference type="Proteomes" id="UP000187406"/>
    </source>
</evidence>
<keyword evidence="5" id="KW-0010">Activator</keyword>
<dbReference type="InterPro" id="IPR001471">
    <property type="entry name" value="AP2/ERF_dom"/>
</dbReference>
<dbReference type="CDD" id="cd00018">
    <property type="entry name" value="AP2"/>
    <property type="match status" value="1"/>
</dbReference>
<feature type="compositionally biased region" description="Basic and acidic residues" evidence="9">
    <location>
        <begin position="251"/>
        <end position="276"/>
    </location>
</feature>
<keyword evidence="7" id="KW-0539">Nucleus</keyword>
<gene>
    <name evidence="11" type="ORF">CFOL_v3_33296</name>
</gene>
<feature type="region of interest" description="Disordered" evidence="9">
    <location>
        <begin position="251"/>
        <end position="282"/>
    </location>
</feature>
<dbReference type="SMART" id="SM00380">
    <property type="entry name" value="AP2"/>
    <property type="match status" value="1"/>
</dbReference>
<dbReference type="Pfam" id="PF00847">
    <property type="entry name" value="AP2"/>
    <property type="match status" value="1"/>
</dbReference>
<dbReference type="PROSITE" id="PS51032">
    <property type="entry name" value="AP2_ERF"/>
    <property type="match status" value="1"/>
</dbReference>
<keyword evidence="6" id="KW-0804">Transcription</keyword>
<comment type="subcellular location">
    <subcellularLocation>
        <location evidence="1">Nucleus</location>
    </subcellularLocation>
</comment>
<reference evidence="12" key="1">
    <citation type="submission" date="2016-04" db="EMBL/GenBank/DDBJ databases">
        <title>Cephalotus genome sequencing.</title>
        <authorList>
            <person name="Fukushima K."/>
            <person name="Hasebe M."/>
            <person name="Fang X."/>
        </authorList>
    </citation>
    <scope>NUCLEOTIDE SEQUENCE [LARGE SCALE GENOMIC DNA]</scope>
    <source>
        <strain evidence="12">cv. St1</strain>
    </source>
</reference>